<name>A0ABN8QJ25_9CNID</name>
<sequence length="160" mass="18134">MATLRKEVLRPRKSLSCFKGKKRSVSGTKKKKRQTKALVSQFRIRPLLTFTGKEPTIKKMNPNLSYCVRVDDFTDISALQGFTLESYVATKEKICIAEHTQPCKLCTGLLTVAKRIADDGYIRLNEAFSISSPGVKYKSTHAKRKLLQMPLAAIRIKREK</sequence>
<gene>
    <name evidence="1" type="ORF">PLOB_00006802</name>
</gene>
<dbReference type="Proteomes" id="UP001159405">
    <property type="component" value="Unassembled WGS sequence"/>
</dbReference>
<keyword evidence="2" id="KW-1185">Reference proteome</keyword>
<organism evidence="1 2">
    <name type="scientific">Porites lobata</name>
    <dbReference type="NCBI Taxonomy" id="104759"/>
    <lineage>
        <taxon>Eukaryota</taxon>
        <taxon>Metazoa</taxon>
        <taxon>Cnidaria</taxon>
        <taxon>Anthozoa</taxon>
        <taxon>Hexacorallia</taxon>
        <taxon>Scleractinia</taxon>
        <taxon>Fungiina</taxon>
        <taxon>Poritidae</taxon>
        <taxon>Porites</taxon>
    </lineage>
</organism>
<proteinExistence type="predicted"/>
<dbReference type="EMBL" id="CALNXK010000130">
    <property type="protein sequence ID" value="CAH3164571.1"/>
    <property type="molecule type" value="Genomic_DNA"/>
</dbReference>
<comment type="caution">
    <text evidence="1">The sequence shown here is derived from an EMBL/GenBank/DDBJ whole genome shotgun (WGS) entry which is preliminary data.</text>
</comment>
<evidence type="ECO:0000313" key="1">
    <source>
        <dbReference type="EMBL" id="CAH3164571.1"/>
    </source>
</evidence>
<reference evidence="1 2" key="1">
    <citation type="submission" date="2022-05" db="EMBL/GenBank/DDBJ databases">
        <authorList>
            <consortium name="Genoscope - CEA"/>
            <person name="William W."/>
        </authorList>
    </citation>
    <scope>NUCLEOTIDE SEQUENCE [LARGE SCALE GENOMIC DNA]</scope>
</reference>
<evidence type="ECO:0000313" key="2">
    <source>
        <dbReference type="Proteomes" id="UP001159405"/>
    </source>
</evidence>
<protein>
    <submittedName>
        <fullName evidence="1">Uncharacterized protein</fullName>
    </submittedName>
</protein>
<accession>A0ABN8QJ25</accession>